<evidence type="ECO:0000256" key="4">
    <source>
        <dbReference type="ARBA" id="ARBA00005172"/>
    </source>
</evidence>
<dbReference type="OrthoDB" id="6600518at2759"/>
<keyword evidence="15" id="KW-0413">Isomerase</keyword>
<dbReference type="EC" id="5.5.1.19" evidence="7"/>
<gene>
    <name evidence="20" type="ORF">MUCCIDRAFT_154743</name>
</gene>
<evidence type="ECO:0000256" key="12">
    <source>
        <dbReference type="ARBA" id="ARBA00022746"/>
    </source>
</evidence>
<evidence type="ECO:0000256" key="14">
    <source>
        <dbReference type="ARBA" id="ARBA00023136"/>
    </source>
</evidence>
<evidence type="ECO:0000313" key="20">
    <source>
        <dbReference type="EMBL" id="OAD07726.1"/>
    </source>
</evidence>
<dbReference type="AlphaFoldDB" id="A0A168PH34"/>
<keyword evidence="12" id="KW-0125">Carotenoid biosynthesis</keyword>
<feature type="transmembrane region" description="Helical" evidence="19">
    <location>
        <begin position="143"/>
        <end position="162"/>
    </location>
</feature>
<comment type="catalytic activity">
    <reaction evidence="18">
        <text>all-trans-lycopene = gamma-carotene</text>
        <dbReference type="Rhea" id="RHEA:32219"/>
        <dbReference type="ChEBI" id="CHEBI:15948"/>
        <dbReference type="ChEBI" id="CHEBI:27740"/>
        <dbReference type="EC" id="5.5.1.19"/>
    </reaction>
</comment>
<comment type="similarity">
    <text evidence="6">In the C-terminal section; belongs to the phytoene/squalene synthase family.</text>
</comment>
<dbReference type="CDD" id="cd00683">
    <property type="entry name" value="Trans_IPPS_HH"/>
    <property type="match status" value="1"/>
</dbReference>
<dbReference type="UniPathway" id="UPA00799">
    <property type="reaction ID" value="UER00773"/>
</dbReference>
<evidence type="ECO:0000256" key="1">
    <source>
        <dbReference type="ARBA" id="ARBA00001805"/>
    </source>
</evidence>
<dbReference type="SMR" id="A0A168PH34"/>
<dbReference type="SFLD" id="SFLDG01212">
    <property type="entry name" value="Phytoene_synthase_like"/>
    <property type="match status" value="1"/>
</dbReference>
<keyword evidence="21" id="KW-1185">Reference proteome</keyword>
<dbReference type="InterPro" id="IPR033904">
    <property type="entry name" value="Trans_IPPS_HH"/>
</dbReference>
<keyword evidence="14 19" id="KW-0472">Membrane</keyword>
<evidence type="ECO:0000256" key="5">
    <source>
        <dbReference type="ARBA" id="ARBA00008247"/>
    </source>
</evidence>
<evidence type="ECO:0000256" key="13">
    <source>
        <dbReference type="ARBA" id="ARBA00022989"/>
    </source>
</evidence>
<dbReference type="PROSITE" id="PS01045">
    <property type="entry name" value="SQUALEN_PHYTOEN_SYN_2"/>
    <property type="match status" value="1"/>
</dbReference>
<reference evidence="20 21" key="1">
    <citation type="submission" date="2015-06" db="EMBL/GenBank/DDBJ databases">
        <title>Expansion of signal transduction pathways in fungi by whole-genome duplication.</title>
        <authorList>
            <consortium name="DOE Joint Genome Institute"/>
            <person name="Corrochano L.M."/>
            <person name="Kuo A."/>
            <person name="Marcet-Houben M."/>
            <person name="Polaino S."/>
            <person name="Salamov A."/>
            <person name="Villalobos J.M."/>
            <person name="Alvarez M.I."/>
            <person name="Avalos J."/>
            <person name="Benito E.P."/>
            <person name="Benoit I."/>
            <person name="Burger G."/>
            <person name="Camino L.P."/>
            <person name="Canovas D."/>
            <person name="Cerda-Olmedo E."/>
            <person name="Cheng J.-F."/>
            <person name="Dominguez A."/>
            <person name="Elias M."/>
            <person name="Eslava A.P."/>
            <person name="Glaser F."/>
            <person name="Grimwood J."/>
            <person name="Gutierrez G."/>
            <person name="Heitman J."/>
            <person name="Henrissat B."/>
            <person name="Iturriaga E.A."/>
            <person name="Lang B.F."/>
            <person name="Lavin J.L."/>
            <person name="Lee S."/>
            <person name="Li W."/>
            <person name="Lindquist E."/>
            <person name="Lopez-Garcia S."/>
            <person name="Luque E.M."/>
            <person name="Marcos A.T."/>
            <person name="Martin J."/>
            <person name="Mccluskey K."/>
            <person name="Medina H.R."/>
            <person name="Miralles-Duran A."/>
            <person name="Miyazaki A."/>
            <person name="Munoz-Torres E."/>
            <person name="Oguiza J.A."/>
            <person name="Ohm R."/>
            <person name="Olmedo M."/>
            <person name="Orejas M."/>
            <person name="Ortiz-Castellanos L."/>
            <person name="Pisabarro A.G."/>
            <person name="Rodriguez-Romero J."/>
            <person name="Ruiz-Herrera J."/>
            <person name="Ruiz-Vazquez R."/>
            <person name="Sanz C."/>
            <person name="Schackwitz W."/>
            <person name="Schmutz J."/>
            <person name="Shahriari M."/>
            <person name="Shelest E."/>
            <person name="Silva-Franco F."/>
            <person name="Soanes D."/>
            <person name="Syed K."/>
            <person name="Tagua V.G."/>
            <person name="Talbot N.J."/>
            <person name="Thon M."/>
            <person name="De Vries R.P."/>
            <person name="Wiebenga A."/>
            <person name="Yadav J.S."/>
            <person name="Braun E.L."/>
            <person name="Baker S."/>
            <person name="Garre V."/>
            <person name="Horwitz B."/>
            <person name="Torres-Martinez S."/>
            <person name="Idnurm A."/>
            <person name="Herrera-Estrella A."/>
            <person name="Gabaldon T."/>
            <person name="Grigoriev I.V."/>
        </authorList>
    </citation>
    <scope>NUCLEOTIDE SEQUENCE [LARGE SCALE GENOMIC DNA]</scope>
    <source>
        <strain evidence="20 21">CBS 277.49</strain>
    </source>
</reference>
<dbReference type="EC" id="2.5.1.32" evidence="8"/>
<dbReference type="GO" id="GO:0051996">
    <property type="term" value="F:squalene synthase [NAD(P)H] activity"/>
    <property type="evidence" value="ECO:0007669"/>
    <property type="project" value="InterPro"/>
</dbReference>
<evidence type="ECO:0000256" key="2">
    <source>
        <dbReference type="ARBA" id="ARBA00004141"/>
    </source>
</evidence>
<dbReference type="SFLD" id="SFLDG01018">
    <property type="entry name" value="Squalene/Phytoene_Synthase_Lik"/>
    <property type="match status" value="1"/>
</dbReference>
<evidence type="ECO:0000256" key="8">
    <source>
        <dbReference type="ARBA" id="ARBA00012396"/>
    </source>
</evidence>
<evidence type="ECO:0000256" key="6">
    <source>
        <dbReference type="ARBA" id="ARBA00008406"/>
    </source>
</evidence>
<feature type="transmembrane region" description="Helical" evidence="19">
    <location>
        <begin position="6"/>
        <end position="24"/>
    </location>
</feature>
<feature type="transmembrane region" description="Helical" evidence="19">
    <location>
        <begin position="174"/>
        <end position="201"/>
    </location>
</feature>
<evidence type="ECO:0000256" key="11">
    <source>
        <dbReference type="ARBA" id="ARBA00022692"/>
    </source>
</evidence>
<keyword evidence="13 19" id="KW-1133">Transmembrane helix</keyword>
<dbReference type="SFLD" id="SFLDS00005">
    <property type="entry name" value="Isoprenoid_Synthase_Type_I"/>
    <property type="match status" value="1"/>
</dbReference>
<evidence type="ECO:0000256" key="10">
    <source>
        <dbReference type="ARBA" id="ARBA00022679"/>
    </source>
</evidence>
<dbReference type="GO" id="GO:0004311">
    <property type="term" value="F:geranylgeranyl diphosphate synthase activity"/>
    <property type="evidence" value="ECO:0007669"/>
    <property type="project" value="InterPro"/>
</dbReference>
<dbReference type="Pfam" id="PF00494">
    <property type="entry name" value="SQS_PSY"/>
    <property type="match status" value="1"/>
</dbReference>
<evidence type="ECO:0000256" key="3">
    <source>
        <dbReference type="ARBA" id="ARBA00005089"/>
    </source>
</evidence>
<dbReference type="NCBIfam" id="TIGR03462">
    <property type="entry name" value="CarR_dom_SF"/>
    <property type="match status" value="2"/>
</dbReference>
<dbReference type="InterPro" id="IPR008949">
    <property type="entry name" value="Isoprenoid_synthase_dom_sf"/>
</dbReference>
<comment type="catalytic activity">
    <reaction evidence="17">
        <text>gamma-carotene = all-trans-beta-carotene</text>
        <dbReference type="Rhea" id="RHEA:32239"/>
        <dbReference type="ChEBI" id="CHEBI:17579"/>
        <dbReference type="ChEBI" id="CHEBI:27740"/>
        <dbReference type="EC" id="5.5.1.19"/>
    </reaction>
</comment>
<feature type="transmembrane region" description="Helical" evidence="19">
    <location>
        <begin position="117"/>
        <end position="137"/>
    </location>
</feature>
<proteinExistence type="inferred from homology"/>
<name>A0A168PH34_MUCCL</name>
<dbReference type="UniPathway" id="UPA00802"/>
<dbReference type="STRING" id="747725.A0A168PH34"/>
<dbReference type="Proteomes" id="UP000077051">
    <property type="component" value="Unassembled WGS sequence"/>
</dbReference>
<dbReference type="InterPro" id="IPR017825">
    <property type="entry name" value="Lycopene_cyclase_dom"/>
</dbReference>
<dbReference type="SUPFAM" id="SSF48576">
    <property type="entry name" value="Terpenoid synthases"/>
    <property type="match status" value="1"/>
</dbReference>
<accession>A0A168PH34</accession>
<dbReference type="VEuPathDB" id="FungiDB:MUCCIDRAFT_154743"/>
<evidence type="ECO:0000256" key="18">
    <source>
        <dbReference type="ARBA" id="ARBA00029335"/>
    </source>
</evidence>
<feature type="transmembrane region" description="Helical" evidence="19">
    <location>
        <begin position="79"/>
        <end position="97"/>
    </location>
</feature>
<dbReference type="InterPro" id="IPR002060">
    <property type="entry name" value="Squ/phyt_synthse"/>
</dbReference>
<evidence type="ECO:0000256" key="7">
    <source>
        <dbReference type="ARBA" id="ARBA00012242"/>
    </source>
</evidence>
<comment type="subcellular location">
    <subcellularLocation>
        <location evidence="2">Membrane</location>
        <topology evidence="2">Multi-pass membrane protein</topology>
    </subcellularLocation>
</comment>
<dbReference type="GO" id="GO:0016117">
    <property type="term" value="P:carotenoid biosynthetic process"/>
    <property type="evidence" value="ECO:0007669"/>
    <property type="project" value="UniProtKB-KW"/>
</dbReference>
<dbReference type="GO" id="GO:0045436">
    <property type="term" value="F:lycopene beta cyclase activity"/>
    <property type="evidence" value="ECO:0007669"/>
    <property type="project" value="UniProtKB-ARBA"/>
</dbReference>
<dbReference type="Gene3D" id="1.10.600.10">
    <property type="entry name" value="Farnesyl Diphosphate Synthase"/>
    <property type="match status" value="1"/>
</dbReference>
<dbReference type="PANTHER" id="PTHR31480">
    <property type="entry name" value="BIFUNCTIONAL LYCOPENE CYCLASE/PHYTOENE SYNTHASE"/>
    <property type="match status" value="1"/>
</dbReference>
<comment type="catalytic activity">
    <reaction evidence="1">
        <text>2 (2E,6E,10E)-geranylgeranyl diphosphate = 15-cis-phytoene + 2 diphosphate</text>
        <dbReference type="Rhea" id="RHEA:34475"/>
        <dbReference type="ChEBI" id="CHEBI:27787"/>
        <dbReference type="ChEBI" id="CHEBI:33019"/>
        <dbReference type="ChEBI" id="CHEBI:58756"/>
        <dbReference type="EC" id="2.5.1.32"/>
    </reaction>
</comment>
<dbReference type="GO" id="GO:0016872">
    <property type="term" value="F:intramolecular lyase activity"/>
    <property type="evidence" value="ECO:0007669"/>
    <property type="project" value="InterPro"/>
</dbReference>
<keyword evidence="11 19" id="KW-0812">Transmembrane</keyword>
<evidence type="ECO:0000256" key="16">
    <source>
        <dbReference type="ARBA" id="ARBA00023268"/>
    </source>
</evidence>
<keyword evidence="10" id="KW-0808">Transferase</keyword>
<keyword evidence="16" id="KW-0511">Multifunctional enzyme</keyword>
<dbReference type="InterPro" id="IPR044843">
    <property type="entry name" value="Trans_IPPS_bact-type"/>
</dbReference>
<evidence type="ECO:0000313" key="21">
    <source>
        <dbReference type="Proteomes" id="UP000077051"/>
    </source>
</evidence>
<feature type="transmembrane region" description="Helical" evidence="19">
    <location>
        <begin position="221"/>
        <end position="247"/>
    </location>
</feature>
<dbReference type="InterPro" id="IPR019845">
    <property type="entry name" value="Squalene/phytoene_synthase_CS"/>
</dbReference>
<comment type="similarity">
    <text evidence="5">In the N-terminal section; belongs to the lycopene beta-cyclase family.</text>
</comment>
<organism evidence="20 21">
    <name type="scientific">Mucor lusitanicus CBS 277.49</name>
    <dbReference type="NCBI Taxonomy" id="747725"/>
    <lineage>
        <taxon>Eukaryota</taxon>
        <taxon>Fungi</taxon>
        <taxon>Fungi incertae sedis</taxon>
        <taxon>Mucoromycota</taxon>
        <taxon>Mucoromycotina</taxon>
        <taxon>Mucoromycetes</taxon>
        <taxon>Mucorales</taxon>
        <taxon>Mucorineae</taxon>
        <taxon>Mucoraceae</taxon>
        <taxon>Mucor</taxon>
    </lineage>
</organism>
<dbReference type="EMBL" id="AMYB01000001">
    <property type="protein sequence ID" value="OAD07726.1"/>
    <property type="molecule type" value="Genomic_DNA"/>
</dbReference>
<comment type="pathway">
    <text evidence="3">Carotenoid biosynthesis; beta-carotene biosynthesis.</text>
</comment>
<dbReference type="GO" id="GO:0016020">
    <property type="term" value="C:membrane"/>
    <property type="evidence" value="ECO:0007669"/>
    <property type="project" value="UniProtKB-SubCell"/>
</dbReference>
<sequence>MLLTYMEVHLYYTLPVLGVLSWLSRPYYTATDALKFKFLTLVAFTTASAWDNYIVYHKAWSYCPTCVTAVIGYVPLEEYMFFIIMTLLTVAFTNLVMRWHLHSFFIRPETPVMQSVLVRLVPITALLITAYKAWHLAVPGKPLFYGSCILWYACPVLALLWFGAGEYMMRRPLAVLVSIALPTLFLCWVDVVAIGAGTWDISLATSTGKFVVPHLPVEEFMFFALINTVLVFGTCAIDRTMAILHLFKNKSPYQRPYQHSKSFLHQILEMTWAFCLPDQVLHSDTFHDLSVSWDILRKASKSFYTASAVFPGDVRQELGVLYAFCRATDDLCDNEQVPVQTRKEQLILTHQFVSDLFGQKTSAPTAIDWDFYNDQLPASCISAFKSFTRLRHVLEAGAIKELLDGYKWDLERRSIRDQEDLRYYSACVASSVGEMCTRIILAHADKPASRQQTQWIIQRAREMGLVLQYTNIARDIVTDSEELGRCYLPQDWLTEKEVALIQGGLAREIGEERLLSLSHRLIYQADELMVVANKGIDKLPSHCQGGVRAACNVYASIGTKLKSYKHHYPSRAHVGNSKRVEIALLSVYNLYTAPIATSSTTHCRQGKMRNLNTI</sequence>
<evidence type="ECO:0000256" key="17">
    <source>
        <dbReference type="ARBA" id="ARBA00029313"/>
    </source>
</evidence>
<evidence type="ECO:0000256" key="19">
    <source>
        <dbReference type="SAM" id="Phobius"/>
    </source>
</evidence>
<comment type="pathway">
    <text evidence="4">Carotenoid biosynthesis; phytoene biosynthesis; all-trans-phytoene from geranylgeranyl diphosphate: step 1/1.</text>
</comment>
<dbReference type="FunFam" id="1.10.600.10:FF:000020">
    <property type="entry name" value="Phytoene synthase"/>
    <property type="match status" value="1"/>
</dbReference>
<comment type="caution">
    <text evidence="20">The sequence shown here is derived from an EMBL/GenBank/DDBJ whole genome shotgun (WGS) entry which is preliminary data.</text>
</comment>
<protein>
    <recommendedName>
        <fullName evidence="9">Bifunctional lycopene cyclase/phytoene synthase</fullName>
        <ecNumber evidence="8">2.5.1.32</ecNumber>
        <ecNumber evidence="7">5.5.1.19</ecNumber>
    </recommendedName>
</protein>
<evidence type="ECO:0000256" key="15">
    <source>
        <dbReference type="ARBA" id="ARBA00023235"/>
    </source>
</evidence>
<evidence type="ECO:0000256" key="9">
    <source>
        <dbReference type="ARBA" id="ARBA00018909"/>
    </source>
</evidence>